<dbReference type="SUPFAM" id="SSF55620">
    <property type="entry name" value="Tetrahydrobiopterin biosynthesis enzymes-like"/>
    <property type="match status" value="1"/>
</dbReference>
<dbReference type="SMART" id="SM00905">
    <property type="entry name" value="FolB"/>
    <property type="match status" value="1"/>
</dbReference>
<dbReference type="GO" id="GO:0046656">
    <property type="term" value="P:folic acid biosynthetic process"/>
    <property type="evidence" value="ECO:0007669"/>
    <property type="project" value="UniProtKB-UniRule"/>
</dbReference>
<evidence type="ECO:0000256" key="3">
    <source>
        <dbReference type="ARBA" id="ARBA00005708"/>
    </source>
</evidence>
<dbReference type="CDD" id="cd00534">
    <property type="entry name" value="DHNA_DHNTPE"/>
    <property type="match status" value="1"/>
</dbReference>
<evidence type="ECO:0000313" key="9">
    <source>
        <dbReference type="Proteomes" id="UP000249522"/>
    </source>
</evidence>
<dbReference type="InterPro" id="IPR006156">
    <property type="entry name" value="Dihydroneopterin_aldolase"/>
</dbReference>
<organism evidence="8 9">
    <name type="scientific">Paenibacillus sambharensis</name>
    <dbReference type="NCBI Taxonomy" id="1803190"/>
    <lineage>
        <taxon>Bacteria</taxon>
        <taxon>Bacillati</taxon>
        <taxon>Bacillota</taxon>
        <taxon>Bacilli</taxon>
        <taxon>Bacillales</taxon>
        <taxon>Paenibacillaceae</taxon>
        <taxon>Paenibacillus</taxon>
    </lineage>
</organism>
<evidence type="ECO:0000256" key="4">
    <source>
        <dbReference type="ARBA" id="ARBA00022909"/>
    </source>
</evidence>
<feature type="domain" description="Dihydroneopterin aldolase/epimerase" evidence="7">
    <location>
        <begin position="4"/>
        <end position="117"/>
    </location>
</feature>
<dbReference type="FunFam" id="3.30.1130.10:FF:000003">
    <property type="entry name" value="7,8-dihydroneopterin aldolase"/>
    <property type="match status" value="1"/>
</dbReference>
<comment type="similarity">
    <text evidence="3 6">Belongs to the DHNA family.</text>
</comment>
<dbReference type="EC" id="4.1.2.25" evidence="6"/>
<gene>
    <name evidence="8" type="primary">folB</name>
    <name evidence="8" type="ORF">DNH61_15745</name>
</gene>
<dbReference type="Gene3D" id="3.30.1130.10">
    <property type="match status" value="1"/>
</dbReference>
<dbReference type="RefSeq" id="WP_111147645.1">
    <property type="nucleotide sequence ID" value="NZ_QKRB01000048.1"/>
</dbReference>
<dbReference type="AlphaFoldDB" id="A0A2W1L6E9"/>
<dbReference type="NCBIfam" id="TIGR00526">
    <property type="entry name" value="folB_dom"/>
    <property type="match status" value="1"/>
</dbReference>
<comment type="catalytic activity">
    <reaction evidence="1 6">
        <text>7,8-dihydroneopterin = 6-hydroxymethyl-7,8-dihydropterin + glycolaldehyde</text>
        <dbReference type="Rhea" id="RHEA:10540"/>
        <dbReference type="ChEBI" id="CHEBI:17001"/>
        <dbReference type="ChEBI" id="CHEBI:17071"/>
        <dbReference type="ChEBI" id="CHEBI:44841"/>
        <dbReference type="EC" id="4.1.2.25"/>
    </reaction>
</comment>
<evidence type="ECO:0000256" key="1">
    <source>
        <dbReference type="ARBA" id="ARBA00001353"/>
    </source>
</evidence>
<accession>A0A2W1L6E9</accession>
<comment type="function">
    <text evidence="6">Catalyzes the conversion of 7,8-dihydroneopterin to 6-hydroxymethyl-7,8-dihydropterin.</text>
</comment>
<dbReference type="GO" id="GO:0046654">
    <property type="term" value="P:tetrahydrofolate biosynthetic process"/>
    <property type="evidence" value="ECO:0007669"/>
    <property type="project" value="UniProtKB-UniRule"/>
</dbReference>
<keyword evidence="4 6" id="KW-0289">Folate biosynthesis</keyword>
<dbReference type="UniPathway" id="UPA00077">
    <property type="reaction ID" value="UER00154"/>
</dbReference>
<protein>
    <recommendedName>
        <fullName evidence="6">7,8-dihydroneopterin aldolase</fullName>
        <ecNumber evidence="6">4.1.2.25</ecNumber>
    </recommendedName>
</protein>
<dbReference type="GO" id="GO:0004150">
    <property type="term" value="F:dihydroneopterin aldolase activity"/>
    <property type="evidence" value="ECO:0007669"/>
    <property type="project" value="UniProtKB-UniRule"/>
</dbReference>
<keyword evidence="9" id="KW-1185">Reference proteome</keyword>
<evidence type="ECO:0000313" key="8">
    <source>
        <dbReference type="EMBL" id="PZD94836.1"/>
    </source>
</evidence>
<sequence>MDKMILKGMQFFGYHGVIPEENKLGQRYGVELELLLDLGQASESDDIDATVNYAELYEVVKAVVEGPPSKLIEAVAARIASAVLDTYTIINEVAVRVTKPHPPFDIHFDGVTVELRRRRDEDGTIIPA</sequence>
<dbReference type="EMBL" id="QKRB01000048">
    <property type="protein sequence ID" value="PZD94836.1"/>
    <property type="molecule type" value="Genomic_DNA"/>
</dbReference>
<evidence type="ECO:0000256" key="6">
    <source>
        <dbReference type="RuleBase" id="RU362079"/>
    </source>
</evidence>
<keyword evidence="5 6" id="KW-0456">Lyase</keyword>
<comment type="caution">
    <text evidence="8">The sequence shown here is derived from an EMBL/GenBank/DDBJ whole genome shotgun (WGS) entry which is preliminary data.</text>
</comment>
<dbReference type="PANTHER" id="PTHR42844">
    <property type="entry name" value="DIHYDRONEOPTERIN ALDOLASE 1-RELATED"/>
    <property type="match status" value="1"/>
</dbReference>
<comment type="pathway">
    <text evidence="2 6">Cofactor biosynthesis; tetrahydrofolate biosynthesis; 2-amino-4-hydroxy-6-hydroxymethyl-7,8-dihydropteridine diphosphate from 7,8-dihydroneopterin triphosphate: step 3/4.</text>
</comment>
<dbReference type="OrthoDB" id="9803748at2"/>
<name>A0A2W1L6E9_9BACL</name>
<proteinExistence type="inferred from homology"/>
<dbReference type="Pfam" id="PF02152">
    <property type="entry name" value="FolB"/>
    <property type="match status" value="1"/>
</dbReference>
<evidence type="ECO:0000259" key="7">
    <source>
        <dbReference type="SMART" id="SM00905"/>
    </source>
</evidence>
<dbReference type="PANTHER" id="PTHR42844:SF1">
    <property type="entry name" value="DIHYDRONEOPTERIN ALDOLASE 1-RELATED"/>
    <property type="match status" value="1"/>
</dbReference>
<evidence type="ECO:0000256" key="2">
    <source>
        <dbReference type="ARBA" id="ARBA00005013"/>
    </source>
</evidence>
<dbReference type="InterPro" id="IPR006157">
    <property type="entry name" value="FolB_dom"/>
</dbReference>
<evidence type="ECO:0000256" key="5">
    <source>
        <dbReference type="ARBA" id="ARBA00023239"/>
    </source>
</evidence>
<reference evidence="8 9" key="1">
    <citation type="submission" date="2018-06" db="EMBL/GenBank/DDBJ databases">
        <title>Paenibacillus imtechensis sp. nov.</title>
        <authorList>
            <person name="Pinnaka A.K."/>
            <person name="Singh H."/>
            <person name="Kaur M."/>
        </authorList>
    </citation>
    <scope>NUCLEOTIDE SEQUENCE [LARGE SCALE GENOMIC DNA]</scope>
    <source>
        <strain evidence="8 9">SMB1</strain>
    </source>
</reference>
<dbReference type="NCBIfam" id="TIGR00525">
    <property type="entry name" value="folB"/>
    <property type="match status" value="1"/>
</dbReference>
<dbReference type="Proteomes" id="UP000249522">
    <property type="component" value="Unassembled WGS sequence"/>
</dbReference>
<dbReference type="GO" id="GO:0005737">
    <property type="term" value="C:cytoplasm"/>
    <property type="evidence" value="ECO:0007669"/>
    <property type="project" value="TreeGrafter"/>
</dbReference>
<dbReference type="InterPro" id="IPR043133">
    <property type="entry name" value="GTP-CH-I_C/QueF"/>
</dbReference>